<comment type="caution">
    <text evidence="2">The sequence shown here is derived from an EMBL/GenBank/DDBJ whole genome shotgun (WGS) entry which is preliminary data.</text>
</comment>
<dbReference type="Proteomes" id="UP000596742">
    <property type="component" value="Unassembled WGS sequence"/>
</dbReference>
<protein>
    <recommendedName>
        <fullName evidence="1">Novel STAND NTPase 3 domain-containing protein</fullName>
    </recommendedName>
</protein>
<evidence type="ECO:0000313" key="3">
    <source>
        <dbReference type="Proteomes" id="UP000596742"/>
    </source>
</evidence>
<organism evidence="2 3">
    <name type="scientific">Mytilus galloprovincialis</name>
    <name type="common">Mediterranean mussel</name>
    <dbReference type="NCBI Taxonomy" id="29158"/>
    <lineage>
        <taxon>Eukaryota</taxon>
        <taxon>Metazoa</taxon>
        <taxon>Spiralia</taxon>
        <taxon>Lophotrochozoa</taxon>
        <taxon>Mollusca</taxon>
        <taxon>Bivalvia</taxon>
        <taxon>Autobranchia</taxon>
        <taxon>Pteriomorphia</taxon>
        <taxon>Mytilida</taxon>
        <taxon>Mytiloidea</taxon>
        <taxon>Mytilidae</taxon>
        <taxon>Mytilinae</taxon>
        <taxon>Mytilus</taxon>
    </lineage>
</organism>
<gene>
    <name evidence="2" type="ORF">MGAL_10B068927</name>
</gene>
<dbReference type="InterPro" id="IPR049050">
    <property type="entry name" value="nSTAND3"/>
</dbReference>
<sequence>MQSLALGWRLLSRAIVSGIHNEFQLKPRAKVKGPVQFVTGCSGFSKSVSKTPNFKNWSFGDDAYFVAKNTSYDVIVNVAPKNMDYSFSIAFQALLYLMLAEAIKLQCPDRSQWHLRLRAFCSKSSMWYYCLYDKNNQQYKEVCSNQESFHKPGFKYVISGNLNGEPCNRTRYQPFKFSMDGNSDCVFLKSMCSEDGQIVYSNGTTKTDITCRCDYTRGYNFVKIPKHTCYCDPSREDCSCYKKPCGDHEVLTADIHNQHIHDWIKDDDKFIVTSATQNIFERLQRDNCVFVVGIAGNGKSSNIRHIALKLKKQQQYEIIPIVLSPEIIFELRNRNRKQIFIVDDLCGKVNVNAQSVDLWVSQINEIVTLINIVDKNDTKDNAQVKFLFATRLSIYEDSIFQKLKLLMKYVVPLSKFPLTDDEKLKMINKYITGERETKHLNKLKSDAAYFPLLCKIAERKTPDQIVKLFSNLKGFIKQDLMDLKEKNHLQFCTITLCAILNNNFKEEILNDVYESDIEKQAFENICFEFNLGPNKDQVKSKITASQPRWNVYDENGKLLSFYSCQSVSYCCCGVRSNISP</sequence>
<accession>A0A8B6CUC2</accession>
<dbReference type="EMBL" id="UYJE01002324">
    <property type="protein sequence ID" value="VDI09723.1"/>
    <property type="molecule type" value="Genomic_DNA"/>
</dbReference>
<feature type="domain" description="Novel STAND NTPase 3" evidence="1">
    <location>
        <begin position="270"/>
        <end position="431"/>
    </location>
</feature>
<proteinExistence type="predicted"/>
<dbReference type="AlphaFoldDB" id="A0A8B6CUC2"/>
<evidence type="ECO:0000259" key="1">
    <source>
        <dbReference type="Pfam" id="PF20720"/>
    </source>
</evidence>
<dbReference type="InterPro" id="IPR027417">
    <property type="entry name" value="P-loop_NTPase"/>
</dbReference>
<dbReference type="SUPFAM" id="SSF52540">
    <property type="entry name" value="P-loop containing nucleoside triphosphate hydrolases"/>
    <property type="match status" value="1"/>
</dbReference>
<reference evidence="2" key="1">
    <citation type="submission" date="2018-11" db="EMBL/GenBank/DDBJ databases">
        <authorList>
            <person name="Alioto T."/>
            <person name="Alioto T."/>
        </authorList>
    </citation>
    <scope>NUCLEOTIDE SEQUENCE</scope>
</reference>
<dbReference type="OrthoDB" id="60843at2759"/>
<name>A0A8B6CUC2_MYTGA</name>
<keyword evidence="3" id="KW-1185">Reference proteome</keyword>
<dbReference type="Pfam" id="PF20720">
    <property type="entry name" value="nSTAND3"/>
    <property type="match status" value="1"/>
</dbReference>
<evidence type="ECO:0000313" key="2">
    <source>
        <dbReference type="EMBL" id="VDI09723.1"/>
    </source>
</evidence>